<comment type="caution">
    <text evidence="2">The sequence shown here is derived from an EMBL/GenBank/DDBJ whole genome shotgun (WGS) entry which is preliminary data.</text>
</comment>
<dbReference type="Proteomes" id="UP000309215">
    <property type="component" value="Unassembled WGS sequence"/>
</dbReference>
<evidence type="ECO:0000256" key="1">
    <source>
        <dbReference type="SAM" id="SignalP"/>
    </source>
</evidence>
<protein>
    <submittedName>
        <fullName evidence="2">Uncharacterized protein</fullName>
    </submittedName>
</protein>
<dbReference type="RefSeq" id="WP_136928889.1">
    <property type="nucleotide sequence ID" value="NZ_SSMQ01000009.1"/>
</dbReference>
<name>A0A4U1JGX5_9BACT</name>
<keyword evidence="1" id="KW-0732">Signal</keyword>
<dbReference type="EMBL" id="SSMQ01000009">
    <property type="protein sequence ID" value="TKD09666.1"/>
    <property type="molecule type" value="Genomic_DNA"/>
</dbReference>
<proteinExistence type="predicted"/>
<gene>
    <name evidence="2" type="ORF">E8A74_10820</name>
</gene>
<dbReference type="AlphaFoldDB" id="A0A4U1JGX5"/>
<organism evidence="2 3">
    <name type="scientific">Polyangium fumosum</name>
    <dbReference type="NCBI Taxonomy" id="889272"/>
    <lineage>
        <taxon>Bacteria</taxon>
        <taxon>Pseudomonadati</taxon>
        <taxon>Myxococcota</taxon>
        <taxon>Polyangia</taxon>
        <taxon>Polyangiales</taxon>
        <taxon>Polyangiaceae</taxon>
        <taxon>Polyangium</taxon>
    </lineage>
</organism>
<feature type="chain" id="PRO_5020892097" evidence="1">
    <location>
        <begin position="22"/>
        <end position="351"/>
    </location>
</feature>
<evidence type="ECO:0000313" key="2">
    <source>
        <dbReference type="EMBL" id="TKD09666.1"/>
    </source>
</evidence>
<accession>A0A4U1JGX5</accession>
<evidence type="ECO:0000313" key="3">
    <source>
        <dbReference type="Proteomes" id="UP000309215"/>
    </source>
</evidence>
<keyword evidence="3" id="KW-1185">Reference proteome</keyword>
<sequence length="351" mass="38353">MRRFPVFLGLLLVIAPARVSAAEEVAFRLDYQPARGCMDHDTLALFLEGDFGYRVVRDDARALVRIILKGGGRKMEAHVSALDDAGVERWEAMIPGPIDCRELMQDTAYAISLNLGKWELKKQEAPSWLLRAPEIEVGTAAPSPPLRPFVAYDDDAPLRRRTLDPFYRVETTPTPPPAPIEQGLAGPTWAVGANALFVPAGLPGIGVGGGLSLDARWRLWSVGVEFRGMGTWEQEVGVVPVQATTWAGLGIGCVTPHERFGLCGMGGGGSLNVMYATEISPVDWSDTLIWAGARATFFMYHGERMSVALFGEVLAPLQETKVLMRSTSGEVILWRTGALWTLGISPRFEFK</sequence>
<reference evidence="2 3" key="1">
    <citation type="submission" date="2019-04" db="EMBL/GenBank/DDBJ databases">
        <authorList>
            <person name="Li Y."/>
            <person name="Wang J."/>
        </authorList>
    </citation>
    <scope>NUCLEOTIDE SEQUENCE [LARGE SCALE GENOMIC DNA]</scope>
    <source>
        <strain evidence="2 3">DSM 14668</strain>
    </source>
</reference>
<feature type="signal peptide" evidence="1">
    <location>
        <begin position="1"/>
        <end position="21"/>
    </location>
</feature>